<evidence type="ECO:0000313" key="2">
    <source>
        <dbReference type="EMBL" id="QRJ62929.1"/>
    </source>
</evidence>
<gene>
    <name evidence="2" type="ORF">IWH25_14360</name>
</gene>
<reference evidence="2" key="1">
    <citation type="submission" date="2020-11" db="EMBL/GenBank/DDBJ databases">
        <title>Azospira restricta DSM 18626 genome sequence.</title>
        <authorList>
            <person name="Moe W.M."/>
        </authorList>
    </citation>
    <scope>NUCLEOTIDE SEQUENCE</scope>
    <source>
        <strain evidence="2">DSM 18626</strain>
    </source>
</reference>
<feature type="transmembrane region" description="Helical" evidence="1">
    <location>
        <begin position="42"/>
        <end position="61"/>
    </location>
</feature>
<proteinExistence type="predicted"/>
<keyword evidence="1" id="KW-0472">Membrane</keyword>
<dbReference type="AlphaFoldDB" id="A0A974PX96"/>
<keyword evidence="3" id="KW-1185">Reference proteome</keyword>
<evidence type="ECO:0008006" key="4">
    <source>
        <dbReference type="Google" id="ProtNLM"/>
    </source>
</evidence>
<protein>
    <recommendedName>
        <fullName evidence="4">Zinc-ribbon domain-containing protein</fullName>
    </recommendedName>
</protein>
<dbReference type="EMBL" id="CP064781">
    <property type="protein sequence ID" value="QRJ62929.1"/>
    <property type="molecule type" value="Genomic_DNA"/>
</dbReference>
<keyword evidence="1" id="KW-1133">Transmembrane helix</keyword>
<accession>A0A974PX96</accession>
<sequence length="78" mass="8481">MPLVPCRACGHTVDTSAQACPGCGATDPGRKISRQQRELRSLLVQLTVALLLFGGGAWYLWHEYMPTIKAALVKQNQG</sequence>
<organism evidence="2 3">
    <name type="scientific">Azospira restricta</name>
    <dbReference type="NCBI Taxonomy" id="404405"/>
    <lineage>
        <taxon>Bacteria</taxon>
        <taxon>Pseudomonadati</taxon>
        <taxon>Pseudomonadota</taxon>
        <taxon>Betaproteobacteria</taxon>
        <taxon>Rhodocyclales</taxon>
        <taxon>Rhodocyclaceae</taxon>
        <taxon>Azospira</taxon>
    </lineage>
</organism>
<dbReference type="Proteomes" id="UP000663444">
    <property type="component" value="Chromosome"/>
</dbReference>
<evidence type="ECO:0000256" key="1">
    <source>
        <dbReference type="SAM" id="Phobius"/>
    </source>
</evidence>
<dbReference type="RefSeq" id="WP_203386457.1">
    <property type="nucleotide sequence ID" value="NZ_CP064781.1"/>
</dbReference>
<dbReference type="KEGG" id="ares:IWH25_14360"/>
<keyword evidence="1" id="KW-0812">Transmembrane</keyword>
<name>A0A974PX96_9RHOO</name>
<evidence type="ECO:0000313" key="3">
    <source>
        <dbReference type="Proteomes" id="UP000663444"/>
    </source>
</evidence>